<dbReference type="SMART" id="SM00389">
    <property type="entry name" value="HOX"/>
    <property type="match status" value="1"/>
</dbReference>
<keyword evidence="3 4" id="KW-0539">Nucleus</keyword>
<proteinExistence type="predicted"/>
<keyword evidence="2 4" id="KW-0371">Homeobox</keyword>
<evidence type="ECO:0000313" key="7">
    <source>
        <dbReference type="EMBL" id="CAI6300252.1"/>
    </source>
</evidence>
<dbReference type="GO" id="GO:0005634">
    <property type="term" value="C:nucleus"/>
    <property type="evidence" value="ECO:0007669"/>
    <property type="project" value="UniProtKB-SubCell"/>
</dbReference>
<feature type="domain" description="Homeobox" evidence="6">
    <location>
        <begin position="272"/>
        <end position="335"/>
    </location>
</feature>
<reference evidence="7" key="1">
    <citation type="submission" date="2023-01" db="EMBL/GenBank/DDBJ databases">
        <authorList>
            <person name="Van Ghelder C."/>
            <person name="Rancurel C."/>
        </authorList>
    </citation>
    <scope>NUCLEOTIDE SEQUENCE</scope>
    <source>
        <strain evidence="7">CNCM I-4278</strain>
    </source>
</reference>
<comment type="subcellular location">
    <subcellularLocation>
        <location evidence="4">Nucleus</location>
    </subcellularLocation>
</comment>
<dbReference type="PANTHER" id="PTHR11850">
    <property type="entry name" value="HOMEOBOX PROTEIN TRANSCRIPTION FACTORS"/>
    <property type="match status" value="1"/>
</dbReference>
<dbReference type="Pfam" id="PF05920">
    <property type="entry name" value="Homeobox_KN"/>
    <property type="match status" value="1"/>
</dbReference>
<gene>
    <name evidence="7" type="ORF">PDIGIT_LOCUS2808</name>
</gene>
<dbReference type="SUPFAM" id="SSF46689">
    <property type="entry name" value="Homeodomain-like"/>
    <property type="match status" value="1"/>
</dbReference>
<dbReference type="InterPro" id="IPR008422">
    <property type="entry name" value="KN_HD"/>
</dbReference>
<feature type="compositionally biased region" description="Basic and acidic residues" evidence="5">
    <location>
        <begin position="333"/>
        <end position="350"/>
    </location>
</feature>
<dbReference type="AlphaFoldDB" id="A0A9W4XIJ0"/>
<protein>
    <recommendedName>
        <fullName evidence="6">Homeobox domain-containing protein</fullName>
    </recommendedName>
</protein>
<evidence type="ECO:0000313" key="8">
    <source>
        <dbReference type="Proteomes" id="UP001152607"/>
    </source>
</evidence>
<evidence type="ECO:0000259" key="6">
    <source>
        <dbReference type="PROSITE" id="PS50071"/>
    </source>
</evidence>
<dbReference type="GO" id="GO:0003677">
    <property type="term" value="F:DNA binding"/>
    <property type="evidence" value="ECO:0007669"/>
    <property type="project" value="UniProtKB-UniRule"/>
</dbReference>
<evidence type="ECO:0000256" key="3">
    <source>
        <dbReference type="ARBA" id="ARBA00023242"/>
    </source>
</evidence>
<dbReference type="PROSITE" id="PS50071">
    <property type="entry name" value="HOMEOBOX_2"/>
    <property type="match status" value="1"/>
</dbReference>
<accession>A0A9W4XIJ0</accession>
<dbReference type="OrthoDB" id="10056939at2759"/>
<sequence length="363" mass="41038">MEYLTLQDLPHRHFYDHRRLASPESQHGAEKQLPGLSVQNPHMRHSPPFQPGEQRPSNTLPSFSQLLQNVREPSPPRTPSRQRGSMESSPVSRTHFDDVSWSTEGKRRRNDTLVGDIHRPQNATDFPASAYDSRRASTVDAISAPVQQPTYPPSANHHHRPSLPYAAPPSAVMGGHARHHSTSGVHQPAQYAPHQRPSVVAAAPYHQQAHPYEYPGSYYPEPHNVFKPQDPYYGQPHYVGAPPPYEGAVAYHQQPSQYSYTFQPAMSVDQNGYGRRRRGNLPKESTAILKEWFRHHQDSPYPTEDEKLELCRKTGLTLNQVSNWFINARRRAPGKEAQRAEAAQRAESQQRSDSATQLGINES</sequence>
<dbReference type="CDD" id="cd00086">
    <property type="entry name" value="homeodomain"/>
    <property type="match status" value="1"/>
</dbReference>
<evidence type="ECO:0000256" key="5">
    <source>
        <dbReference type="SAM" id="MobiDB-lite"/>
    </source>
</evidence>
<feature type="region of interest" description="Disordered" evidence="5">
    <location>
        <begin position="331"/>
        <end position="363"/>
    </location>
</feature>
<evidence type="ECO:0000256" key="1">
    <source>
        <dbReference type="ARBA" id="ARBA00023125"/>
    </source>
</evidence>
<evidence type="ECO:0000256" key="2">
    <source>
        <dbReference type="ARBA" id="ARBA00023155"/>
    </source>
</evidence>
<dbReference type="Proteomes" id="UP001152607">
    <property type="component" value="Unassembled WGS sequence"/>
</dbReference>
<organism evidence="7 8">
    <name type="scientific">Periconia digitata</name>
    <dbReference type="NCBI Taxonomy" id="1303443"/>
    <lineage>
        <taxon>Eukaryota</taxon>
        <taxon>Fungi</taxon>
        <taxon>Dikarya</taxon>
        <taxon>Ascomycota</taxon>
        <taxon>Pezizomycotina</taxon>
        <taxon>Dothideomycetes</taxon>
        <taxon>Pleosporomycetidae</taxon>
        <taxon>Pleosporales</taxon>
        <taxon>Massarineae</taxon>
        <taxon>Periconiaceae</taxon>
        <taxon>Periconia</taxon>
    </lineage>
</organism>
<feature type="DNA-binding region" description="Homeobox" evidence="4">
    <location>
        <begin position="274"/>
        <end position="336"/>
    </location>
</feature>
<feature type="region of interest" description="Disordered" evidence="5">
    <location>
        <begin position="17"/>
        <end position="131"/>
    </location>
</feature>
<name>A0A9W4XIJ0_9PLEO</name>
<keyword evidence="8" id="KW-1185">Reference proteome</keyword>
<dbReference type="InterPro" id="IPR009057">
    <property type="entry name" value="Homeodomain-like_sf"/>
</dbReference>
<dbReference type="InterPro" id="IPR050224">
    <property type="entry name" value="TALE_homeobox"/>
</dbReference>
<keyword evidence="1 4" id="KW-0238">DNA-binding</keyword>
<dbReference type="EMBL" id="CAOQHR010000002">
    <property type="protein sequence ID" value="CAI6300252.1"/>
    <property type="molecule type" value="Genomic_DNA"/>
</dbReference>
<comment type="caution">
    <text evidence="7">The sequence shown here is derived from an EMBL/GenBank/DDBJ whole genome shotgun (WGS) entry which is preliminary data.</text>
</comment>
<dbReference type="Gene3D" id="1.10.10.60">
    <property type="entry name" value="Homeodomain-like"/>
    <property type="match status" value="1"/>
</dbReference>
<feature type="compositionally biased region" description="Polar residues" evidence="5">
    <location>
        <begin position="55"/>
        <end position="68"/>
    </location>
</feature>
<dbReference type="GO" id="GO:0006355">
    <property type="term" value="P:regulation of DNA-templated transcription"/>
    <property type="evidence" value="ECO:0007669"/>
    <property type="project" value="InterPro"/>
</dbReference>
<feature type="compositionally biased region" description="Polar residues" evidence="5">
    <location>
        <begin position="79"/>
        <end position="92"/>
    </location>
</feature>
<evidence type="ECO:0000256" key="4">
    <source>
        <dbReference type="PROSITE-ProRule" id="PRU00108"/>
    </source>
</evidence>
<dbReference type="InterPro" id="IPR001356">
    <property type="entry name" value="HD"/>
</dbReference>